<keyword evidence="2" id="KW-1185">Reference proteome</keyword>
<reference evidence="2" key="1">
    <citation type="journal article" date="2014" name="Nat. Genet.">
        <title>The genome of the stress-tolerant wild tomato species Solanum pennellii.</title>
        <authorList>
            <person name="Bolger A."/>
            <person name="Scossa F."/>
            <person name="Bolger M.E."/>
            <person name="Lanz C."/>
            <person name="Maumus F."/>
            <person name="Tohge T."/>
            <person name="Quesneville H."/>
            <person name="Alseekh S."/>
            <person name="Sorensen I."/>
            <person name="Lichtenstein G."/>
            <person name="Fich E.A."/>
            <person name="Conte M."/>
            <person name="Keller H."/>
            <person name="Schneeberger K."/>
            <person name="Schwacke R."/>
            <person name="Ofner I."/>
            <person name="Vrebalov J."/>
            <person name="Xu Y."/>
            <person name="Osorio S."/>
            <person name="Aflitos S.A."/>
            <person name="Schijlen E."/>
            <person name="Jimenez-Gomez J.M."/>
            <person name="Ryngajllo M."/>
            <person name="Kimura S."/>
            <person name="Kumar R."/>
            <person name="Koenig D."/>
            <person name="Headland L.R."/>
            <person name="Maloof J.N."/>
            <person name="Sinha N."/>
            <person name="van Ham R.C."/>
            <person name="Lankhorst R.K."/>
            <person name="Mao L."/>
            <person name="Vogel A."/>
            <person name="Arsova B."/>
            <person name="Panstruga R."/>
            <person name="Fei Z."/>
            <person name="Rose J.K."/>
            <person name="Zamir D."/>
            <person name="Carrari F."/>
            <person name="Giovannoni J.J."/>
            <person name="Weigel D."/>
            <person name="Usadel B."/>
            <person name="Fernie A.R."/>
        </authorList>
    </citation>
    <scope>NUCLEOTIDE SEQUENCE [LARGE SCALE GENOMIC DNA]</scope>
    <source>
        <strain evidence="2">cv. LA0716</strain>
    </source>
</reference>
<dbReference type="SUPFAM" id="SSF52058">
    <property type="entry name" value="L domain-like"/>
    <property type="match status" value="1"/>
</dbReference>
<evidence type="ECO:0000259" key="1">
    <source>
        <dbReference type="Pfam" id="PF25019"/>
    </source>
</evidence>
<organism evidence="2 3">
    <name type="scientific">Solanum pennellii</name>
    <name type="common">Tomato</name>
    <name type="synonym">Lycopersicon pennellii</name>
    <dbReference type="NCBI Taxonomy" id="28526"/>
    <lineage>
        <taxon>Eukaryota</taxon>
        <taxon>Viridiplantae</taxon>
        <taxon>Streptophyta</taxon>
        <taxon>Embryophyta</taxon>
        <taxon>Tracheophyta</taxon>
        <taxon>Spermatophyta</taxon>
        <taxon>Magnoliopsida</taxon>
        <taxon>eudicotyledons</taxon>
        <taxon>Gunneridae</taxon>
        <taxon>Pentapetalae</taxon>
        <taxon>asterids</taxon>
        <taxon>lamiids</taxon>
        <taxon>Solanales</taxon>
        <taxon>Solanaceae</taxon>
        <taxon>Solanoideae</taxon>
        <taxon>Solaneae</taxon>
        <taxon>Solanum</taxon>
        <taxon>Solanum subgen. Lycopersicon</taxon>
    </lineage>
</organism>
<dbReference type="RefSeq" id="XP_027768979.1">
    <property type="nucleotide sequence ID" value="XM_027913178.1"/>
</dbReference>
<dbReference type="PANTHER" id="PTHR47186">
    <property type="entry name" value="LEUCINE-RICH REPEAT-CONTAINING PROTEIN 57"/>
    <property type="match status" value="1"/>
</dbReference>
<dbReference type="Pfam" id="PF25019">
    <property type="entry name" value="LRR_R13L1-DRL21"/>
    <property type="match status" value="1"/>
</dbReference>
<reference evidence="3" key="2">
    <citation type="submission" date="2025-08" db="UniProtKB">
        <authorList>
            <consortium name="RefSeq"/>
        </authorList>
    </citation>
    <scope>IDENTIFICATION</scope>
</reference>
<dbReference type="Proteomes" id="UP000694930">
    <property type="component" value="Chromosome 11"/>
</dbReference>
<gene>
    <name evidence="3" type="primary">LOC107002943</name>
</gene>
<protein>
    <submittedName>
        <fullName evidence="3">Disease resistance RPP13-like protein 1</fullName>
    </submittedName>
</protein>
<dbReference type="GeneID" id="107002943"/>
<accession>A0ABM1UZR1</accession>
<proteinExistence type="predicted"/>
<dbReference type="PANTHER" id="PTHR47186:SF42">
    <property type="entry name" value="DISEASE RESISTANCE RPP13-LIKE PROTEIN 1"/>
    <property type="match status" value="1"/>
</dbReference>
<evidence type="ECO:0000313" key="3">
    <source>
        <dbReference type="RefSeq" id="XP_027768979.1"/>
    </source>
</evidence>
<dbReference type="InterPro" id="IPR056789">
    <property type="entry name" value="LRR_R13L1-DRL21"/>
</dbReference>
<name>A0ABM1UZR1_SOLPN</name>
<sequence>MEKLINLRHLDISNTLSLKMPLHLSRLKSLQVLVGAKFLVGGWRMEYLGEAQNLYGSLSVVKLENVVDRREAVKAKMREKNHVDKLSLEWSGSSSADNSQTERDILDELRPHKNIKEVEIS</sequence>
<evidence type="ECO:0000313" key="2">
    <source>
        <dbReference type="Proteomes" id="UP000694930"/>
    </source>
</evidence>
<feature type="domain" description="R13L1/DRL21-like LRR repeat region" evidence="1">
    <location>
        <begin position="46"/>
        <end position="120"/>
    </location>
</feature>